<dbReference type="GeneID" id="92929594"/>
<dbReference type="PANTHER" id="PTHR12835:SF5">
    <property type="entry name" value="BIOTIN--PROTEIN LIGASE"/>
    <property type="match status" value="1"/>
</dbReference>
<dbReference type="Gene3D" id="3.30.930.10">
    <property type="entry name" value="Bira Bifunctional Protein, Domain 2"/>
    <property type="match status" value="1"/>
</dbReference>
<sequence>MNETFIHLNETHSTNSYLRELIMREKEQPEGTVVITDYQTAGRGQKGNSWESERGKNLTFSILLHPNHIPPGKQFILSQLISIAIVGVLKEYDRHFTIKWPNDIYWKEKKIAGMLIEVDLTGSSLSNAIIGIGININQRHFKSDAPNPVSLTQITGKEHNLSELLEKILDSIVDEYNKYTPDNEEEIRQKYMALLFRNKGIYPYSYGKEIFNASIEGIEPNGQLILKKENGSIHTFAFKEISFVI</sequence>
<dbReference type="PROSITE" id="PS51733">
    <property type="entry name" value="BPL_LPL_CATALYTIC"/>
    <property type="match status" value="1"/>
</dbReference>
<accession>A0A495VNH1</accession>
<evidence type="ECO:0000313" key="4">
    <source>
        <dbReference type="Proteomes" id="UP000269493"/>
    </source>
</evidence>
<evidence type="ECO:0000259" key="2">
    <source>
        <dbReference type="PROSITE" id="PS51733"/>
    </source>
</evidence>
<organism evidence="3 4">
    <name type="scientific">Coprobacter fastidiosus NSB1 = JCM 33896</name>
    <dbReference type="NCBI Taxonomy" id="1349822"/>
    <lineage>
        <taxon>Bacteria</taxon>
        <taxon>Pseudomonadati</taxon>
        <taxon>Bacteroidota</taxon>
        <taxon>Bacteroidia</taxon>
        <taxon>Bacteroidales</taxon>
        <taxon>Barnesiellaceae</taxon>
        <taxon>Coprobacter</taxon>
    </lineage>
</organism>
<comment type="caution">
    <text evidence="3">The sequence shown here is derived from an EMBL/GenBank/DDBJ whole genome shotgun (WGS) entry which is preliminary data.</text>
</comment>
<evidence type="ECO:0000313" key="3">
    <source>
        <dbReference type="EMBL" id="RKT50951.1"/>
    </source>
</evidence>
<name>A0A495VNH1_9BACT</name>
<dbReference type="OrthoDB" id="9807064at2"/>
<dbReference type="SUPFAM" id="SSF55681">
    <property type="entry name" value="Class II aaRS and biotin synthetases"/>
    <property type="match status" value="1"/>
</dbReference>
<dbReference type="InterPro" id="IPR004408">
    <property type="entry name" value="Biotin_CoA_COase_ligase"/>
</dbReference>
<dbReference type="CDD" id="cd16442">
    <property type="entry name" value="BPL"/>
    <property type="match status" value="1"/>
</dbReference>
<dbReference type="NCBIfam" id="TIGR00121">
    <property type="entry name" value="birA_ligase"/>
    <property type="match status" value="1"/>
</dbReference>
<proteinExistence type="predicted"/>
<protein>
    <submittedName>
        <fullName evidence="3">BirA family biotin operon repressor/biotin-[acetyl-CoA-carboxylase] ligase</fullName>
    </submittedName>
</protein>
<dbReference type="PANTHER" id="PTHR12835">
    <property type="entry name" value="BIOTIN PROTEIN LIGASE"/>
    <property type="match status" value="1"/>
</dbReference>
<feature type="domain" description="BPL/LPL catalytic" evidence="2">
    <location>
        <begin position="1"/>
        <end position="180"/>
    </location>
</feature>
<keyword evidence="1 3" id="KW-0436">Ligase</keyword>
<dbReference type="Proteomes" id="UP000269493">
    <property type="component" value="Unassembled WGS sequence"/>
</dbReference>
<dbReference type="RefSeq" id="WP_022600334.1">
    <property type="nucleotide sequence ID" value="NZ_KI440782.1"/>
</dbReference>
<dbReference type="InterPro" id="IPR045864">
    <property type="entry name" value="aa-tRNA-synth_II/BPL/LPL"/>
</dbReference>
<dbReference type="Pfam" id="PF03099">
    <property type="entry name" value="BPL_LplA_LipB"/>
    <property type="match status" value="1"/>
</dbReference>
<dbReference type="EMBL" id="RBXN01000006">
    <property type="protein sequence ID" value="RKT50951.1"/>
    <property type="molecule type" value="Genomic_DNA"/>
</dbReference>
<gene>
    <name evidence="3" type="ORF">BC742_1911</name>
</gene>
<keyword evidence="4" id="KW-1185">Reference proteome</keyword>
<evidence type="ECO:0000256" key="1">
    <source>
        <dbReference type="ARBA" id="ARBA00022598"/>
    </source>
</evidence>
<dbReference type="InterPro" id="IPR004143">
    <property type="entry name" value="BPL_LPL_catalytic"/>
</dbReference>
<reference evidence="3 4" key="1">
    <citation type="submission" date="2018-10" db="EMBL/GenBank/DDBJ databases">
        <title>Genomic Encyclopedia of Archaeal and Bacterial Type Strains, Phase II (KMG-II): from individual species to whole genera.</title>
        <authorList>
            <person name="Goeker M."/>
        </authorList>
    </citation>
    <scope>NUCLEOTIDE SEQUENCE [LARGE SCALE GENOMIC DNA]</scope>
    <source>
        <strain evidence="3 4">NSB1</strain>
    </source>
</reference>
<dbReference type="GO" id="GO:0004077">
    <property type="term" value="F:biotin--[biotin carboxyl-carrier protein] ligase activity"/>
    <property type="evidence" value="ECO:0007669"/>
    <property type="project" value="InterPro"/>
</dbReference>
<dbReference type="AlphaFoldDB" id="A0A495VNH1"/>
<dbReference type="GO" id="GO:0005737">
    <property type="term" value="C:cytoplasm"/>
    <property type="evidence" value="ECO:0007669"/>
    <property type="project" value="TreeGrafter"/>
</dbReference>